<evidence type="ECO:0000313" key="2">
    <source>
        <dbReference type="Proteomes" id="UP000807825"/>
    </source>
</evidence>
<gene>
    <name evidence="1" type="ORF">HY912_24485</name>
</gene>
<comment type="caution">
    <text evidence="1">The sequence shown here is derived from an EMBL/GenBank/DDBJ whole genome shotgun (WGS) entry which is preliminary data.</text>
</comment>
<protein>
    <submittedName>
        <fullName evidence="1">Uncharacterized protein</fullName>
    </submittedName>
</protein>
<organism evidence="1 2">
    <name type="scientific">Desulfomonile tiedjei</name>
    <dbReference type="NCBI Taxonomy" id="2358"/>
    <lineage>
        <taxon>Bacteria</taxon>
        <taxon>Pseudomonadati</taxon>
        <taxon>Thermodesulfobacteriota</taxon>
        <taxon>Desulfomonilia</taxon>
        <taxon>Desulfomonilales</taxon>
        <taxon>Desulfomonilaceae</taxon>
        <taxon>Desulfomonile</taxon>
    </lineage>
</organism>
<proteinExistence type="predicted"/>
<accession>A0A9D6V5U8</accession>
<dbReference type="SUPFAM" id="SSF53756">
    <property type="entry name" value="UDP-Glycosyltransferase/glycogen phosphorylase"/>
    <property type="match status" value="1"/>
</dbReference>
<sequence length="641" mass="72864">MINIRSKILAFFASDLILRRPSEFLRRASRSGYTLLPLDSPAIVLAANADLPYVTLEEILDPEIVLKALSLAEESNTAWFEPAKEEFSVNGLCLPAVDRNTMIFFWQEVMLALELAAEIKRRKFSEFMFFKNLMPSAKVAFKRSDVSSALWHRELPGIVRPLIRAQLLAPGYWRPLLHTTSEKLKESVRRSHTASDHEPCSVPQNAVFVVMGPQETHRFSHVLEQLCQRFPGKILALIAGSRDASVDHTISHWKIAGSLFTGRAAWPRTNVYSSLPFRFLPRIDAELEGKFARGYENAIRTSVGKPWHKPLAYLAFHFMYHVRYRWPYMWKTTYTFFDDLWRRTRPRAVVVSSRGEMCFELASEAARLQGIPTFTVPHGTGLGRRQFNHCFSDFIILNNRHQAEHSEHSGFPRDRMKICSGLVAPSEYPVQAVRGFRSSERVRVLAITDPIEEGETLMNYTSPSAQLSALRAFVRPPEAVAGRVELKIKLNPFFPNLELIQAAGPEVVRHTLPVNSDLLSVLQETDLVVALNYCGAAMHHCLLAGKPIIYFLTEPAPLLRRPDFRYDAYAESTEVERNPADFWSSVTRFISDPGFGDRLRDKARNFARQYLENTGYPSLPDIIDSCTSLYLEGSGRSPESR</sequence>
<dbReference type="AlphaFoldDB" id="A0A9D6V5U8"/>
<evidence type="ECO:0000313" key="1">
    <source>
        <dbReference type="EMBL" id="MBI5252666.1"/>
    </source>
</evidence>
<reference evidence="1" key="1">
    <citation type="submission" date="2020-07" db="EMBL/GenBank/DDBJ databases">
        <title>Huge and variable diversity of episymbiotic CPR bacteria and DPANN archaea in groundwater ecosystems.</title>
        <authorList>
            <person name="He C.Y."/>
            <person name="Keren R."/>
            <person name="Whittaker M."/>
            <person name="Farag I.F."/>
            <person name="Doudna J."/>
            <person name="Cate J.H.D."/>
            <person name="Banfield J.F."/>
        </authorList>
    </citation>
    <scope>NUCLEOTIDE SEQUENCE</scope>
    <source>
        <strain evidence="1">NC_groundwater_1664_Pr3_B-0.1um_52_9</strain>
    </source>
</reference>
<dbReference type="Proteomes" id="UP000807825">
    <property type="component" value="Unassembled WGS sequence"/>
</dbReference>
<name>A0A9D6V5U8_9BACT</name>
<dbReference type="EMBL" id="JACRDE010000635">
    <property type="protein sequence ID" value="MBI5252666.1"/>
    <property type="molecule type" value="Genomic_DNA"/>
</dbReference>